<keyword evidence="1" id="KW-0472">Membrane</keyword>
<keyword evidence="4" id="KW-1185">Reference proteome</keyword>
<feature type="transmembrane region" description="Helical" evidence="1">
    <location>
        <begin position="48"/>
        <end position="65"/>
    </location>
</feature>
<name>A0A1S9ZUS6_9GAMM</name>
<evidence type="ECO:0000313" key="5">
    <source>
        <dbReference type="Proteomes" id="UP000255279"/>
    </source>
</evidence>
<organism evidence="2 4">
    <name type="scientific">Moraxella caviae</name>
    <dbReference type="NCBI Taxonomy" id="34060"/>
    <lineage>
        <taxon>Bacteria</taxon>
        <taxon>Pseudomonadati</taxon>
        <taxon>Pseudomonadota</taxon>
        <taxon>Gammaproteobacteria</taxon>
        <taxon>Moraxellales</taxon>
        <taxon>Moraxellaceae</taxon>
        <taxon>Moraxella</taxon>
    </lineage>
</organism>
<proteinExistence type="predicted"/>
<dbReference type="STRING" id="34060.B0181_10750"/>
<dbReference type="EMBL" id="MUXU01000079">
    <property type="protein sequence ID" value="OOR87262.1"/>
    <property type="molecule type" value="Genomic_DNA"/>
</dbReference>
<feature type="transmembrane region" description="Helical" evidence="1">
    <location>
        <begin position="17"/>
        <end position="36"/>
    </location>
</feature>
<keyword evidence="1" id="KW-1133">Transmembrane helix</keyword>
<dbReference type="EMBL" id="UGQE01000004">
    <property type="protein sequence ID" value="STZ14800.1"/>
    <property type="molecule type" value="Genomic_DNA"/>
</dbReference>
<reference evidence="3 5" key="2">
    <citation type="submission" date="2018-06" db="EMBL/GenBank/DDBJ databases">
        <authorList>
            <consortium name="Pathogen Informatics"/>
            <person name="Doyle S."/>
        </authorList>
    </citation>
    <scope>NUCLEOTIDE SEQUENCE [LARGE SCALE GENOMIC DNA]</scope>
    <source>
        <strain evidence="3 5">NCTC10293</strain>
    </source>
</reference>
<reference evidence="2 4" key="1">
    <citation type="submission" date="2017-02" db="EMBL/GenBank/DDBJ databases">
        <title>Draft genome sequence of Moraxella caviae CCUG 355 type strain.</title>
        <authorList>
            <person name="Engstrom-Jakobsson H."/>
            <person name="Salva-Serra F."/>
            <person name="Thorell K."/>
            <person name="Gonzales-Siles L."/>
            <person name="Karlsson R."/>
            <person name="Boulund F."/>
            <person name="Engstrand L."/>
            <person name="Moore E."/>
        </authorList>
    </citation>
    <scope>NUCLEOTIDE SEQUENCE [LARGE SCALE GENOMIC DNA]</scope>
    <source>
        <strain evidence="2 4">CCUG 355</strain>
    </source>
</reference>
<protein>
    <submittedName>
        <fullName evidence="2">Uncharacterized protein</fullName>
    </submittedName>
</protein>
<evidence type="ECO:0000256" key="1">
    <source>
        <dbReference type="SAM" id="Phobius"/>
    </source>
</evidence>
<dbReference type="RefSeq" id="WP_078277484.1">
    <property type="nucleotide sequence ID" value="NZ_MUXU01000079.1"/>
</dbReference>
<evidence type="ECO:0000313" key="2">
    <source>
        <dbReference type="EMBL" id="OOR87262.1"/>
    </source>
</evidence>
<keyword evidence="1" id="KW-0812">Transmembrane</keyword>
<dbReference type="AlphaFoldDB" id="A0A1S9ZUS6"/>
<accession>A0A1S9ZUS6</accession>
<evidence type="ECO:0000313" key="3">
    <source>
        <dbReference type="EMBL" id="STZ14800.1"/>
    </source>
</evidence>
<sequence length="110" mass="12381">MSQLEQQLNELKSINKALLPAYMLTAGVSFGMAYVLGKMIQGASKSAIGRLVLIMIVLALFIKHFKNINYTTQAALDTAFDWFDLKQAQIETELVKETLTLHEEKEKFKG</sequence>
<dbReference type="Proteomes" id="UP000190435">
    <property type="component" value="Unassembled WGS sequence"/>
</dbReference>
<dbReference type="Proteomes" id="UP000255279">
    <property type="component" value="Unassembled WGS sequence"/>
</dbReference>
<evidence type="ECO:0000313" key="4">
    <source>
        <dbReference type="Proteomes" id="UP000190435"/>
    </source>
</evidence>
<gene>
    <name evidence="2" type="ORF">B0181_10750</name>
    <name evidence="3" type="ORF">NCTC10293_02397</name>
</gene>